<evidence type="ECO:0000313" key="10">
    <source>
        <dbReference type="EMBL" id="ADF54098.1"/>
    </source>
</evidence>
<dbReference type="OrthoDB" id="9802969at2"/>
<dbReference type="Gene3D" id="3.40.50.720">
    <property type="entry name" value="NAD(P)-binding Rossmann-like Domain"/>
    <property type="match status" value="1"/>
</dbReference>
<feature type="active site" description="Proton acceptor" evidence="4 5">
    <location>
        <position position="175"/>
    </location>
</feature>
<dbReference type="EC" id="1.1.1.37" evidence="4"/>
<feature type="domain" description="Lactate/malate dehydrogenase C-terminal" evidence="9">
    <location>
        <begin position="147"/>
        <end position="301"/>
    </location>
</feature>
<feature type="binding site" evidence="4 7">
    <location>
        <begin position="118"/>
        <end position="120"/>
    </location>
    <ligand>
        <name>NAD(+)</name>
        <dbReference type="ChEBI" id="CHEBI:57540"/>
    </ligand>
</feature>
<dbReference type="GO" id="GO:0004459">
    <property type="term" value="F:L-lactate dehydrogenase (NAD+) activity"/>
    <property type="evidence" value="ECO:0007669"/>
    <property type="project" value="TreeGrafter"/>
</dbReference>
<dbReference type="GO" id="GO:0030060">
    <property type="term" value="F:L-malate dehydrogenase (NAD+) activity"/>
    <property type="evidence" value="ECO:0007669"/>
    <property type="project" value="UniProtKB-UniRule"/>
</dbReference>
<evidence type="ECO:0000259" key="8">
    <source>
        <dbReference type="Pfam" id="PF00056"/>
    </source>
</evidence>
<dbReference type="InterPro" id="IPR011275">
    <property type="entry name" value="Malate_DH_type3"/>
</dbReference>
<dbReference type="PANTHER" id="PTHR43128:SF16">
    <property type="entry name" value="L-LACTATE DEHYDROGENASE"/>
    <property type="match status" value="1"/>
</dbReference>
<feature type="binding site" evidence="4 6">
    <location>
        <position position="120"/>
    </location>
    <ligand>
        <name>substrate</name>
    </ligand>
</feature>
<dbReference type="InterPro" id="IPR015955">
    <property type="entry name" value="Lactate_DH/Glyco_Ohase_4_C"/>
</dbReference>
<dbReference type="SUPFAM" id="SSF56327">
    <property type="entry name" value="LDH C-terminal domain-like"/>
    <property type="match status" value="1"/>
</dbReference>
<keyword evidence="2 4" id="KW-0560">Oxidoreductase</keyword>
<protein>
    <recommendedName>
        <fullName evidence="4">Malate dehydrogenase</fullName>
        <ecNumber evidence="4">1.1.1.37</ecNumber>
    </recommendedName>
</protein>
<sequence>MKVTVVGAGAVGASCAEYVAIKNFASEVVLLDIKEGYAEGKAMDLMQTASLNSFDTKITGSTNDYSKTAGSDVAVITSGIPRKPGMTREELIGINAGIVKEVASNLIKHSPDVTLIVVSNPMDTMTYLVHKTTGLPKNKIIGMGGALDSARFKYRLAEALEAPISDVDGMVIGGHSDTGMVPLTRLATRNSVPVSAFLSEERLNQVSEDTKVGGATLTKLLGTSAWYAPGAAVSALVQAIACDQKKIFPCSAFLEGEYGLNDISIGVPAIIGKDGLEKIVEIQLDDAEKAKIKESAEGVKKTNGLLEL</sequence>
<dbReference type="STRING" id="655815.ZPR_3792"/>
<dbReference type="InterPro" id="IPR001557">
    <property type="entry name" value="L-lactate/malate_DH"/>
</dbReference>
<evidence type="ECO:0000256" key="2">
    <source>
        <dbReference type="ARBA" id="ARBA00023002"/>
    </source>
</evidence>
<dbReference type="GO" id="GO:0006089">
    <property type="term" value="P:lactate metabolic process"/>
    <property type="evidence" value="ECO:0007669"/>
    <property type="project" value="TreeGrafter"/>
</dbReference>
<dbReference type="InterPro" id="IPR001236">
    <property type="entry name" value="Lactate/malate_DH_N"/>
</dbReference>
<accession>D5BLH2</accession>
<dbReference type="Pfam" id="PF02866">
    <property type="entry name" value="Ldh_1_C"/>
    <property type="match status" value="1"/>
</dbReference>
<dbReference type="GO" id="GO:0006099">
    <property type="term" value="P:tricarboxylic acid cycle"/>
    <property type="evidence" value="ECO:0007669"/>
    <property type="project" value="UniProtKB-UniRule"/>
</dbReference>
<dbReference type="PRINTS" id="PR00086">
    <property type="entry name" value="LLDHDRGNASE"/>
</dbReference>
<organism evidence="10 11">
    <name type="scientific">Zunongwangia profunda (strain DSM 18752 / CCTCC AB 206139 / SM-A87)</name>
    <name type="common">Wangia profunda</name>
    <dbReference type="NCBI Taxonomy" id="655815"/>
    <lineage>
        <taxon>Bacteria</taxon>
        <taxon>Pseudomonadati</taxon>
        <taxon>Bacteroidota</taxon>
        <taxon>Flavobacteriia</taxon>
        <taxon>Flavobacteriales</taxon>
        <taxon>Flavobacteriaceae</taxon>
        <taxon>Zunongwangia</taxon>
    </lineage>
</organism>
<dbReference type="SUPFAM" id="SSF51735">
    <property type="entry name" value="NAD(P)-binding Rossmann-fold domains"/>
    <property type="match status" value="1"/>
</dbReference>
<dbReference type="PIRSF" id="PIRSF000102">
    <property type="entry name" value="Lac_mal_DH"/>
    <property type="match status" value="1"/>
</dbReference>
<evidence type="ECO:0000313" key="11">
    <source>
        <dbReference type="Proteomes" id="UP000001654"/>
    </source>
</evidence>
<dbReference type="PANTHER" id="PTHR43128">
    <property type="entry name" value="L-2-HYDROXYCARBOXYLATE DEHYDROGENASE (NAD(P)(+))"/>
    <property type="match status" value="1"/>
</dbReference>
<feature type="domain" description="Lactate/malate dehydrogenase N-terminal" evidence="8">
    <location>
        <begin position="1"/>
        <end position="142"/>
    </location>
</feature>
<dbReference type="HAMAP" id="MF_00487">
    <property type="entry name" value="Malate_dehydrog_3"/>
    <property type="match status" value="1"/>
</dbReference>
<dbReference type="NCBIfam" id="TIGR01763">
    <property type="entry name" value="MalateDH_bact"/>
    <property type="match status" value="1"/>
</dbReference>
<feature type="binding site" evidence="4 6">
    <location>
        <position position="82"/>
    </location>
    <ligand>
        <name>substrate</name>
    </ligand>
</feature>
<evidence type="ECO:0000256" key="6">
    <source>
        <dbReference type="PIRSR" id="PIRSR000102-2"/>
    </source>
</evidence>
<comment type="function">
    <text evidence="4">Catalyzes the reversible oxidation of malate to oxaloacetate.</text>
</comment>
<gene>
    <name evidence="4" type="primary">mdh</name>
    <name evidence="10" type="ordered locus">ZPR_3792</name>
</gene>
<feature type="binding site" evidence="4 6">
    <location>
        <position position="88"/>
    </location>
    <ligand>
        <name>substrate</name>
    </ligand>
</feature>
<dbReference type="AlphaFoldDB" id="D5BLH2"/>
<dbReference type="EMBL" id="CP001650">
    <property type="protein sequence ID" value="ADF54098.1"/>
    <property type="molecule type" value="Genomic_DNA"/>
</dbReference>
<comment type="similarity">
    <text evidence="4">Belongs to the LDH/MDH superfamily. MDH type 3 family.</text>
</comment>
<evidence type="ECO:0000256" key="3">
    <source>
        <dbReference type="ARBA" id="ARBA00023027"/>
    </source>
</evidence>
<keyword evidence="3 4" id="KW-0520">NAD</keyword>
<keyword evidence="1 4" id="KW-0816">Tricarboxylic acid cycle</keyword>
<keyword evidence="11" id="KW-1185">Reference proteome</keyword>
<dbReference type="Proteomes" id="UP000001654">
    <property type="component" value="Chromosome"/>
</dbReference>
<dbReference type="InterPro" id="IPR022383">
    <property type="entry name" value="Lactate/malate_DH_C"/>
</dbReference>
<evidence type="ECO:0000256" key="1">
    <source>
        <dbReference type="ARBA" id="ARBA00022532"/>
    </source>
</evidence>
<evidence type="ECO:0000256" key="5">
    <source>
        <dbReference type="PIRSR" id="PIRSR000102-1"/>
    </source>
</evidence>
<proteinExistence type="inferred from homology"/>
<dbReference type="RefSeq" id="WP_013073182.1">
    <property type="nucleotide sequence ID" value="NC_014041.1"/>
</dbReference>
<dbReference type="NCBIfam" id="NF004863">
    <property type="entry name" value="PRK06223.1"/>
    <property type="match status" value="1"/>
</dbReference>
<dbReference type="HOGENOM" id="CLU_045401_2_1_10"/>
<feature type="binding site" evidence="4 7">
    <location>
        <begin position="7"/>
        <end position="12"/>
    </location>
    <ligand>
        <name>NAD(+)</name>
        <dbReference type="ChEBI" id="CHEBI:57540"/>
    </ligand>
</feature>
<dbReference type="CDD" id="cd01339">
    <property type="entry name" value="LDH-like_MDH"/>
    <property type="match status" value="1"/>
</dbReference>
<dbReference type="PROSITE" id="PS51257">
    <property type="entry name" value="PROKAR_LIPOPROTEIN"/>
    <property type="match status" value="1"/>
</dbReference>
<dbReference type="InterPro" id="IPR036291">
    <property type="entry name" value="NAD(P)-bd_dom_sf"/>
</dbReference>
<dbReference type="eggNOG" id="COG0039">
    <property type="taxonomic scope" value="Bacteria"/>
</dbReference>
<evidence type="ECO:0000256" key="4">
    <source>
        <dbReference type="HAMAP-Rule" id="MF_00487"/>
    </source>
</evidence>
<dbReference type="KEGG" id="zpr:ZPR_3792"/>
<dbReference type="Pfam" id="PF00056">
    <property type="entry name" value="Ldh_1_N"/>
    <property type="match status" value="1"/>
</dbReference>
<reference evidence="10 11" key="1">
    <citation type="journal article" date="2010" name="BMC Genomics">
        <title>The complete genome of Zunongwangia profunda SM-A87 reveals its adaptation to the deep-sea environment and ecological role in sedimentary organic nitrogen degradation.</title>
        <authorList>
            <person name="Qin Q.L."/>
            <person name="Zhang X.Y."/>
            <person name="Wang X.M."/>
            <person name="Liu G.M."/>
            <person name="Chen X.L."/>
            <person name="Xie B.B."/>
            <person name="Dang H.Y."/>
            <person name="Zhou B.C."/>
            <person name="Yu J."/>
            <person name="Zhang Y.Z."/>
        </authorList>
    </citation>
    <scope>NUCLEOTIDE SEQUENCE [LARGE SCALE GENOMIC DNA]</scope>
    <source>
        <strain evidence="11">DSM 18752 / CCTCC AB 206139 / SM-A87</strain>
    </source>
</reference>
<feature type="binding site" evidence="4 7">
    <location>
        <position position="32"/>
    </location>
    <ligand>
        <name>NAD(+)</name>
        <dbReference type="ChEBI" id="CHEBI:57540"/>
    </ligand>
</feature>
<dbReference type="FunFam" id="3.40.50.720:FF:000018">
    <property type="entry name" value="Malate dehydrogenase"/>
    <property type="match status" value="1"/>
</dbReference>
<dbReference type="Gene3D" id="3.90.110.10">
    <property type="entry name" value="Lactate dehydrogenase/glycoside hydrolase, family 4, C-terminal"/>
    <property type="match status" value="1"/>
</dbReference>
<evidence type="ECO:0000256" key="7">
    <source>
        <dbReference type="PIRSR" id="PIRSR000102-3"/>
    </source>
</evidence>
<feature type="binding site" evidence="4 6">
    <location>
        <position position="151"/>
    </location>
    <ligand>
        <name>substrate</name>
    </ligand>
</feature>
<evidence type="ECO:0000259" key="9">
    <source>
        <dbReference type="Pfam" id="PF02866"/>
    </source>
</evidence>
<name>D5BLH2_ZUNPS</name>
<comment type="catalytic activity">
    <reaction evidence="4">
        <text>(S)-malate + NAD(+) = oxaloacetate + NADH + H(+)</text>
        <dbReference type="Rhea" id="RHEA:21432"/>
        <dbReference type="ChEBI" id="CHEBI:15378"/>
        <dbReference type="ChEBI" id="CHEBI:15589"/>
        <dbReference type="ChEBI" id="CHEBI:16452"/>
        <dbReference type="ChEBI" id="CHEBI:57540"/>
        <dbReference type="ChEBI" id="CHEBI:57945"/>
        <dbReference type="EC" id="1.1.1.37"/>
    </reaction>
</comment>
<feature type="binding site" evidence="4 7">
    <location>
        <position position="95"/>
    </location>
    <ligand>
        <name>NAD(+)</name>
        <dbReference type="ChEBI" id="CHEBI:57540"/>
    </ligand>
</feature>